<sequence length="279" mass="29798">MPTPPEQASVSEGPRPADVNLKEVPLCVPSQAVRTLILAASPVLHHTSLNLRALSSRFLLHPHPATSTRTLERGLHPRHCLDANTVKSGFLVRGPCALATSNGASHSHLSFPGLGFPKKCNAHGAVPALAAARLDAHCSLLTANRAVARLVLLDGAATDRRIASRTGTRAFTCRGCDDNNRHHHHEDNCDGHQARAGSLPSTKYEYGLNPRPARPLPATRCHYHGPEERLAAAAAALLSACPVRDEAQSPLTLVCSLPRHKNEPPSPPPKQARQTLPTA</sequence>
<evidence type="ECO:0000256" key="1">
    <source>
        <dbReference type="SAM" id="MobiDB-lite"/>
    </source>
</evidence>
<keyword evidence="3" id="KW-1185">Reference proteome</keyword>
<protein>
    <submittedName>
        <fullName evidence="2">Uncharacterized protein</fullName>
    </submittedName>
</protein>
<dbReference type="EMBL" id="JAWRVI010000018">
    <property type="protein sequence ID" value="KAK4089792.1"/>
    <property type="molecule type" value="Genomic_DNA"/>
</dbReference>
<organism evidence="2 3">
    <name type="scientific">Purpureocillium lilacinum</name>
    <name type="common">Paecilomyces lilacinus</name>
    <dbReference type="NCBI Taxonomy" id="33203"/>
    <lineage>
        <taxon>Eukaryota</taxon>
        <taxon>Fungi</taxon>
        <taxon>Dikarya</taxon>
        <taxon>Ascomycota</taxon>
        <taxon>Pezizomycotina</taxon>
        <taxon>Sordariomycetes</taxon>
        <taxon>Hypocreomycetidae</taxon>
        <taxon>Hypocreales</taxon>
        <taxon>Ophiocordycipitaceae</taxon>
        <taxon>Purpureocillium</taxon>
    </lineage>
</organism>
<name>A0ABR0C0I2_PURLI</name>
<dbReference type="Proteomes" id="UP001287286">
    <property type="component" value="Unassembled WGS sequence"/>
</dbReference>
<accession>A0ABR0C0I2</accession>
<comment type="caution">
    <text evidence="2">The sequence shown here is derived from an EMBL/GenBank/DDBJ whole genome shotgun (WGS) entry which is preliminary data.</text>
</comment>
<proteinExistence type="predicted"/>
<evidence type="ECO:0000313" key="2">
    <source>
        <dbReference type="EMBL" id="KAK4089792.1"/>
    </source>
</evidence>
<feature type="region of interest" description="Disordered" evidence="1">
    <location>
        <begin position="256"/>
        <end position="279"/>
    </location>
</feature>
<gene>
    <name evidence="2" type="ORF">Purlil1_5895</name>
</gene>
<evidence type="ECO:0000313" key="3">
    <source>
        <dbReference type="Proteomes" id="UP001287286"/>
    </source>
</evidence>
<reference evidence="2 3" key="1">
    <citation type="journal article" date="2024" name="Microbiol. Resour. Announc.">
        <title>Genome annotations for the ascomycete fungi Trichoderma harzianum, Trichoderma aggressivum, and Purpureocillium lilacinum.</title>
        <authorList>
            <person name="Beijen E.P.W."/>
            <person name="Ohm R.A."/>
        </authorList>
    </citation>
    <scope>NUCLEOTIDE SEQUENCE [LARGE SCALE GENOMIC DNA]</scope>
    <source>
        <strain evidence="2 3">CBS 150709</strain>
    </source>
</reference>